<dbReference type="SMART" id="SM00220">
    <property type="entry name" value="S_TKc"/>
    <property type="match status" value="1"/>
</dbReference>
<dbReference type="Gramene" id="arahy.Tifrunner.gnm2.ann2.Ah04g416700.1">
    <property type="protein sequence ID" value="arahy.Tifrunner.gnm2.ann2.Ah04g416700.1-CDS"/>
    <property type="gene ID" value="arahy.Tifrunner.gnm2.ann2.Ah04g416700"/>
</dbReference>
<dbReference type="Proteomes" id="UP000289738">
    <property type="component" value="Chromosome A04"/>
</dbReference>
<dbReference type="AlphaFoldDB" id="A0A445DB77"/>
<dbReference type="GO" id="GO:0005886">
    <property type="term" value="C:plasma membrane"/>
    <property type="evidence" value="ECO:0007669"/>
    <property type="project" value="TreeGrafter"/>
</dbReference>
<dbReference type="SUPFAM" id="SSF56112">
    <property type="entry name" value="Protein kinase-like (PK-like)"/>
    <property type="match status" value="1"/>
</dbReference>
<dbReference type="PANTHER" id="PTHR27003">
    <property type="entry name" value="OS07G0166700 PROTEIN"/>
    <property type="match status" value="1"/>
</dbReference>
<dbReference type="SMR" id="A0A445DB77"/>
<dbReference type="InterPro" id="IPR011009">
    <property type="entry name" value="Kinase-like_dom_sf"/>
</dbReference>
<dbReference type="PROSITE" id="PS50011">
    <property type="entry name" value="PROTEIN_KINASE_DOM"/>
    <property type="match status" value="1"/>
</dbReference>
<dbReference type="OrthoDB" id="1658195at2759"/>
<dbReference type="PANTHER" id="PTHR27003:SF303">
    <property type="entry name" value="TYROSINE KINASE FAMILY PROTEIN"/>
    <property type="match status" value="1"/>
</dbReference>
<protein>
    <recommendedName>
        <fullName evidence="1">Protein kinase domain-containing protein</fullName>
    </recommendedName>
</protein>
<gene>
    <name evidence="2" type="ORF">Ahy_A04g017482</name>
</gene>
<dbReference type="InterPro" id="IPR045272">
    <property type="entry name" value="ANXUR1/2-like"/>
</dbReference>
<dbReference type="GO" id="GO:0009506">
    <property type="term" value="C:plasmodesma"/>
    <property type="evidence" value="ECO:0007669"/>
    <property type="project" value="TreeGrafter"/>
</dbReference>
<accession>A0A445DB77</accession>
<dbReference type="InterPro" id="IPR008271">
    <property type="entry name" value="Ser/Thr_kinase_AS"/>
</dbReference>
<reference evidence="2 3" key="1">
    <citation type="submission" date="2019-01" db="EMBL/GenBank/DDBJ databases">
        <title>Sequencing of cultivated peanut Arachis hypogaea provides insights into genome evolution and oil improvement.</title>
        <authorList>
            <person name="Chen X."/>
        </authorList>
    </citation>
    <scope>NUCLEOTIDE SEQUENCE [LARGE SCALE GENOMIC DNA]</scope>
    <source>
        <strain evidence="3">cv. Fuhuasheng</strain>
        <tissue evidence="2">Leaves</tissue>
    </source>
</reference>
<organism evidence="2 3">
    <name type="scientific">Arachis hypogaea</name>
    <name type="common">Peanut</name>
    <dbReference type="NCBI Taxonomy" id="3818"/>
    <lineage>
        <taxon>Eukaryota</taxon>
        <taxon>Viridiplantae</taxon>
        <taxon>Streptophyta</taxon>
        <taxon>Embryophyta</taxon>
        <taxon>Tracheophyta</taxon>
        <taxon>Spermatophyta</taxon>
        <taxon>Magnoliopsida</taxon>
        <taxon>eudicotyledons</taxon>
        <taxon>Gunneridae</taxon>
        <taxon>Pentapetalae</taxon>
        <taxon>rosids</taxon>
        <taxon>fabids</taxon>
        <taxon>Fabales</taxon>
        <taxon>Fabaceae</taxon>
        <taxon>Papilionoideae</taxon>
        <taxon>50 kb inversion clade</taxon>
        <taxon>dalbergioids sensu lato</taxon>
        <taxon>Dalbergieae</taxon>
        <taxon>Pterocarpus clade</taxon>
        <taxon>Arachis</taxon>
    </lineage>
</organism>
<dbReference type="InterPro" id="IPR000719">
    <property type="entry name" value="Prot_kinase_dom"/>
</dbReference>
<dbReference type="FunFam" id="3.30.200.20:FF:000742">
    <property type="entry name" value="Receptor-like protein kinase ANXUR2"/>
    <property type="match status" value="1"/>
</dbReference>
<proteinExistence type="predicted"/>
<dbReference type="EMBL" id="SDMP01000004">
    <property type="protein sequence ID" value="RYR60405.1"/>
    <property type="molecule type" value="Genomic_DNA"/>
</dbReference>
<evidence type="ECO:0000313" key="3">
    <source>
        <dbReference type="Proteomes" id="UP000289738"/>
    </source>
</evidence>
<dbReference type="Gene3D" id="1.10.510.10">
    <property type="entry name" value="Transferase(Phosphotransferase) domain 1"/>
    <property type="match status" value="1"/>
</dbReference>
<name>A0A445DB77_ARAHY</name>
<evidence type="ECO:0000259" key="1">
    <source>
        <dbReference type="PROSITE" id="PS50011"/>
    </source>
</evidence>
<dbReference type="GO" id="GO:0005524">
    <property type="term" value="F:ATP binding"/>
    <property type="evidence" value="ECO:0007669"/>
    <property type="project" value="InterPro"/>
</dbReference>
<dbReference type="STRING" id="3818.A0A445DB77"/>
<comment type="caution">
    <text evidence="2">The sequence shown here is derived from an EMBL/GenBank/DDBJ whole genome shotgun (WGS) entry which is preliminary data.</text>
</comment>
<dbReference type="InterPro" id="IPR001245">
    <property type="entry name" value="Ser-Thr/Tyr_kinase_cat_dom"/>
</dbReference>
<sequence>MVNLSAAIKVGAVWSFISATTFRFFSIFTGSSSAYSKRQKNYLGIMLGKYLSFCHSEDASSSQKCYLTVIEELCPQFSLADLRKSTNNFDENQVTRRSVFNTVYKGCLKHNGVTDYAVTLKRLKSKSDQWKFRKEIEFHCQLSHPNLDSLIGFCDHKEEKILVYEHMSNGSLYDCLCSKDFELLSWKKRLEICIGAARGLHYLHTGAKRSIFHCDIKPQNILLDSNMVPKLSHLGFSLQGPLLRSKAKPIKVDMMIGTPGFMAPEYVLTKTFTDKCDVYSFGIVLMVVLSTSHKQSFFEKMYMMADSDLFLEEPLSLMTPYVDIPSFLERISVGEIIDPVLLGKIAPECLGVFIDITKRCLSKDANERPDMGEVQVELEQALALQEDEDACPEP</sequence>
<keyword evidence="3" id="KW-1185">Reference proteome</keyword>
<dbReference type="Pfam" id="PF07714">
    <property type="entry name" value="PK_Tyr_Ser-Thr"/>
    <property type="match status" value="1"/>
</dbReference>
<dbReference type="Gene3D" id="3.30.200.20">
    <property type="entry name" value="Phosphorylase Kinase, domain 1"/>
    <property type="match status" value="1"/>
</dbReference>
<feature type="domain" description="Protein kinase" evidence="1">
    <location>
        <begin position="89"/>
        <end position="382"/>
    </location>
</feature>
<dbReference type="PROSITE" id="PS00108">
    <property type="entry name" value="PROTEIN_KINASE_ST"/>
    <property type="match status" value="1"/>
</dbReference>
<evidence type="ECO:0000313" key="2">
    <source>
        <dbReference type="EMBL" id="RYR60405.1"/>
    </source>
</evidence>
<dbReference type="GO" id="GO:0004714">
    <property type="term" value="F:transmembrane receptor protein tyrosine kinase activity"/>
    <property type="evidence" value="ECO:0007669"/>
    <property type="project" value="InterPro"/>
</dbReference>